<proteinExistence type="predicted"/>
<keyword evidence="1" id="KW-0472">Membrane</keyword>
<reference evidence="3" key="1">
    <citation type="submission" date="2016-11" db="UniProtKB">
        <authorList>
            <consortium name="WormBaseParasite"/>
        </authorList>
    </citation>
    <scope>IDENTIFICATION</scope>
</reference>
<keyword evidence="1" id="KW-0812">Transmembrane</keyword>
<organism evidence="2 3">
    <name type="scientific">Steinernema glaseri</name>
    <dbReference type="NCBI Taxonomy" id="37863"/>
    <lineage>
        <taxon>Eukaryota</taxon>
        <taxon>Metazoa</taxon>
        <taxon>Ecdysozoa</taxon>
        <taxon>Nematoda</taxon>
        <taxon>Chromadorea</taxon>
        <taxon>Rhabditida</taxon>
        <taxon>Tylenchina</taxon>
        <taxon>Panagrolaimomorpha</taxon>
        <taxon>Strongyloidoidea</taxon>
        <taxon>Steinernematidae</taxon>
        <taxon>Steinernema</taxon>
    </lineage>
</organism>
<protein>
    <submittedName>
        <fullName evidence="3">Protein shisa-5</fullName>
    </submittedName>
</protein>
<keyword evidence="2" id="KW-1185">Reference proteome</keyword>
<name>A0A1I7Y501_9BILA</name>
<keyword evidence="1" id="KW-1133">Transmembrane helix</keyword>
<evidence type="ECO:0000313" key="2">
    <source>
        <dbReference type="Proteomes" id="UP000095287"/>
    </source>
</evidence>
<evidence type="ECO:0000313" key="3">
    <source>
        <dbReference type="WBParaSite" id="L893_g12796.t1"/>
    </source>
</evidence>
<sequence length="63" mass="7268">MYPPDHDPDMVRLWVLCAAFIITAMPLTLICLYQCYVCCCSDEDDYDEEVPLPPIKPNDEKQS</sequence>
<dbReference type="Proteomes" id="UP000095287">
    <property type="component" value="Unplaced"/>
</dbReference>
<dbReference type="AlphaFoldDB" id="A0A1I7Y501"/>
<accession>A0A1I7Y501</accession>
<dbReference type="WBParaSite" id="L893_g12796.t1">
    <property type="protein sequence ID" value="L893_g12796.t1"/>
    <property type="gene ID" value="L893_g12796"/>
</dbReference>
<evidence type="ECO:0000256" key="1">
    <source>
        <dbReference type="SAM" id="Phobius"/>
    </source>
</evidence>
<feature type="transmembrane region" description="Helical" evidence="1">
    <location>
        <begin position="12"/>
        <end position="33"/>
    </location>
</feature>